<comment type="function">
    <text evidence="5">Probable lectin that binds selectively to improperly folded lumenal proteins. May function in endoplasmic reticulum quality control and endoplasmic reticulum-associated degradation (ERAD) of both non-glycosylated proteins and glycoproteins.</text>
</comment>
<evidence type="ECO:0000256" key="3">
    <source>
        <dbReference type="ARBA" id="ARBA00022824"/>
    </source>
</evidence>
<evidence type="ECO:0000313" key="12">
    <source>
        <dbReference type="Proteomes" id="UP000008281"/>
    </source>
</evidence>
<dbReference type="InterPro" id="IPR045149">
    <property type="entry name" value="OS-9-like"/>
</dbReference>
<sequence length="555" mass="64206">MKSQLRIPIILLVSSFFIAHKAEKIDDSIHYYISFTSDSTFIKDPPPLEDSELSDDYVKIMSRNNERFVCKLPHIGPDEKKAIDYSGPTAGKLLETMLYKDSMCSFLIDVYWTYQVCHGRYVRQYHEDKNIAGHVALTEYFLGNFDSALTASTNEHVKPQTRRIENEDYPYYSVTYNHGTTCDVTGKPRTTDVVYICVAKVQHKILSVTEISSCHYEIVIMTDLLCRHPEYQLSEKKDHKILCWNEDAKNENEAKPKTLQRLDDFHDSTFKREYTINNEQEHSKLEEREDEGVIDAANFEKLREINQHGYILSGVKRWGNHKNRTFSEIILDFMNFSIRNFRFKTKESLANNPAVVHHTVNRIITGEDCIVGGTGWWKYEFCYGKHVIQFHEDANGQRSDILLGLFDEVVHKEWVKLDPKNRGAIEGPDQIHQIRHIYSKGDICDETQAHRDVEVRIRCATADHSALSFSMHLTEPKTCQYVLTIDSERFCEPLQYADEFGLIEIAPVDGSLSRSPPALMGEPVEEVDNVDGHVSDDEEHEEEDDDDEFKIKEEL</sequence>
<reference evidence="11" key="1">
    <citation type="submission" date="2007-07" db="EMBL/GenBank/DDBJ databases">
        <title>PCAP assembly of the Caenorhabditis remanei genome.</title>
        <authorList>
            <consortium name="The Caenorhabditis remanei Sequencing Consortium"/>
            <person name="Wilson R.K."/>
        </authorList>
    </citation>
    <scope>NUCLEOTIDE SEQUENCE [LARGE SCALE GENOMIC DNA]</scope>
    <source>
        <strain evidence="11">PB4641</strain>
    </source>
</reference>
<dbReference type="OMA" id="XDKDSGK"/>
<dbReference type="InterPro" id="IPR044865">
    <property type="entry name" value="MRH_dom"/>
</dbReference>
<dbReference type="Proteomes" id="UP000008281">
    <property type="component" value="Unassembled WGS sequence"/>
</dbReference>
<dbReference type="OrthoDB" id="239053at2759"/>
<dbReference type="SUPFAM" id="SSF50911">
    <property type="entry name" value="Mannose 6-phosphate receptor domain"/>
    <property type="match status" value="2"/>
</dbReference>
<dbReference type="EMBL" id="DS268441">
    <property type="protein sequence ID" value="EFP01030.1"/>
    <property type="molecule type" value="Genomic_DNA"/>
</dbReference>
<feature type="domain" description="MRH" evidence="10">
    <location>
        <begin position="102"/>
        <end position="228"/>
    </location>
</feature>
<proteinExistence type="predicted"/>
<evidence type="ECO:0000256" key="4">
    <source>
        <dbReference type="ARBA" id="ARBA00023157"/>
    </source>
</evidence>
<feature type="region of interest" description="Disordered" evidence="8">
    <location>
        <begin position="514"/>
        <end position="555"/>
    </location>
</feature>
<dbReference type="PROSITE" id="PS51914">
    <property type="entry name" value="MRH"/>
    <property type="match status" value="2"/>
</dbReference>
<feature type="domain" description="MRH" evidence="10">
    <location>
        <begin position="367"/>
        <end position="493"/>
    </location>
</feature>
<dbReference type="HOGENOM" id="CLU_048035_1_0_1"/>
<evidence type="ECO:0000313" key="11">
    <source>
        <dbReference type="EMBL" id="EFP01030.1"/>
    </source>
</evidence>
<feature type="chain" id="PRO_5003176770" description="Endoplasmic reticulum lectin 1" evidence="9">
    <location>
        <begin position="23"/>
        <end position="555"/>
    </location>
</feature>
<accession>E3MFB3</accession>
<dbReference type="Pfam" id="PF07915">
    <property type="entry name" value="PRKCSH"/>
    <property type="match status" value="2"/>
</dbReference>
<keyword evidence="12" id="KW-1185">Reference proteome</keyword>
<dbReference type="Gene3D" id="2.70.130.10">
    <property type="entry name" value="Mannose-6-phosphate receptor binding domain"/>
    <property type="match status" value="2"/>
</dbReference>
<dbReference type="InterPro" id="IPR012913">
    <property type="entry name" value="OS9-like_dom"/>
</dbReference>
<dbReference type="GO" id="GO:0030970">
    <property type="term" value="P:retrograde protein transport, ER to cytosol"/>
    <property type="evidence" value="ECO:0007669"/>
    <property type="project" value="TreeGrafter"/>
</dbReference>
<name>E3MFB3_CAERE</name>
<dbReference type="eggNOG" id="KOG3394">
    <property type="taxonomic scope" value="Eukaryota"/>
</dbReference>
<feature type="compositionally biased region" description="Acidic residues" evidence="8">
    <location>
        <begin position="536"/>
        <end position="548"/>
    </location>
</feature>
<keyword evidence="2 9" id="KW-0732">Signal</keyword>
<evidence type="ECO:0000256" key="7">
    <source>
        <dbReference type="ARBA" id="ARBA00041661"/>
    </source>
</evidence>
<dbReference type="InParanoid" id="E3MFB3"/>
<protein>
    <recommendedName>
        <fullName evidence="6">Endoplasmic reticulum lectin 1</fullName>
    </recommendedName>
    <alternativeName>
        <fullName evidence="7">ER lectin</fullName>
    </alternativeName>
</protein>
<evidence type="ECO:0000256" key="2">
    <source>
        <dbReference type="ARBA" id="ARBA00022729"/>
    </source>
</evidence>
<keyword evidence="4" id="KW-1015">Disulfide bond</keyword>
<evidence type="ECO:0000259" key="10">
    <source>
        <dbReference type="PROSITE" id="PS51914"/>
    </source>
</evidence>
<dbReference type="STRING" id="31234.E3MFB3"/>
<dbReference type="FunCoup" id="E3MFB3">
    <property type="interactions" value="3187"/>
</dbReference>
<dbReference type="GO" id="GO:0005788">
    <property type="term" value="C:endoplasmic reticulum lumen"/>
    <property type="evidence" value="ECO:0007669"/>
    <property type="project" value="TreeGrafter"/>
</dbReference>
<feature type="signal peptide" evidence="9">
    <location>
        <begin position="1"/>
        <end position="22"/>
    </location>
</feature>
<dbReference type="FunFam" id="2.70.130.10:FF:000001">
    <property type="entry name" value="Endoplasmic reticulum lectin 1"/>
    <property type="match status" value="1"/>
</dbReference>
<organism evidence="12">
    <name type="scientific">Caenorhabditis remanei</name>
    <name type="common">Caenorhabditis vulgaris</name>
    <dbReference type="NCBI Taxonomy" id="31234"/>
    <lineage>
        <taxon>Eukaryota</taxon>
        <taxon>Metazoa</taxon>
        <taxon>Ecdysozoa</taxon>
        <taxon>Nematoda</taxon>
        <taxon>Chromadorea</taxon>
        <taxon>Rhabditida</taxon>
        <taxon>Rhabditina</taxon>
        <taxon>Rhabditomorpha</taxon>
        <taxon>Rhabditoidea</taxon>
        <taxon>Rhabditidae</taxon>
        <taxon>Peloderinae</taxon>
        <taxon>Caenorhabditis</taxon>
    </lineage>
</organism>
<evidence type="ECO:0000256" key="1">
    <source>
        <dbReference type="ARBA" id="ARBA00004240"/>
    </source>
</evidence>
<dbReference type="GO" id="GO:0030968">
    <property type="term" value="P:endoplasmic reticulum unfolded protein response"/>
    <property type="evidence" value="ECO:0007669"/>
    <property type="project" value="InterPro"/>
</dbReference>
<gene>
    <name evidence="11" type="ORF">CRE_20680</name>
</gene>
<dbReference type="AlphaFoldDB" id="E3MFB3"/>
<keyword evidence="3" id="KW-0256">Endoplasmic reticulum</keyword>
<comment type="subcellular location">
    <subcellularLocation>
        <location evidence="1">Endoplasmic reticulum</location>
    </subcellularLocation>
</comment>
<dbReference type="InterPro" id="IPR009011">
    <property type="entry name" value="Man6P_isomerase_rcpt-bd_dom_sf"/>
</dbReference>
<evidence type="ECO:0000256" key="9">
    <source>
        <dbReference type="SAM" id="SignalP"/>
    </source>
</evidence>
<dbReference type="PANTHER" id="PTHR15414">
    <property type="entry name" value="OS-9-RELATED"/>
    <property type="match status" value="1"/>
</dbReference>
<evidence type="ECO:0000256" key="8">
    <source>
        <dbReference type="SAM" id="MobiDB-lite"/>
    </source>
</evidence>
<evidence type="ECO:0000256" key="6">
    <source>
        <dbReference type="ARBA" id="ARBA00041108"/>
    </source>
</evidence>
<evidence type="ECO:0000256" key="5">
    <source>
        <dbReference type="ARBA" id="ARBA00037585"/>
    </source>
</evidence>
<dbReference type="PANTHER" id="PTHR15414:SF0">
    <property type="entry name" value="ENDOPLASMIC RETICULUM LECTIN 1"/>
    <property type="match status" value="1"/>
</dbReference>